<evidence type="ECO:0000313" key="3">
    <source>
        <dbReference type="Proteomes" id="UP000467840"/>
    </source>
</evidence>
<keyword evidence="1" id="KW-0472">Membrane</keyword>
<accession>A0A6A6K3Q5</accession>
<protein>
    <submittedName>
        <fullName evidence="2">Uncharacterized protein</fullName>
    </submittedName>
</protein>
<dbReference type="EMBL" id="JAAGAX010000018">
    <property type="protein sequence ID" value="KAF2283430.1"/>
    <property type="molecule type" value="Genomic_DNA"/>
</dbReference>
<dbReference type="Proteomes" id="UP000467840">
    <property type="component" value="Chromosome 12"/>
</dbReference>
<name>A0A6A6K3Q5_HEVBR</name>
<dbReference type="AlphaFoldDB" id="A0A6A6K3Q5"/>
<keyword evidence="3" id="KW-1185">Reference proteome</keyword>
<gene>
    <name evidence="2" type="ORF">GH714_004228</name>
</gene>
<comment type="caution">
    <text evidence="2">The sequence shown here is derived from an EMBL/GenBank/DDBJ whole genome shotgun (WGS) entry which is preliminary data.</text>
</comment>
<sequence>MYCAASCVAEILGDDSLLGFVLVFDGNNIEFGIVGIVGLALVLINWIKIMAPSKGWMDLVGDRLNDVYLRGVEEFLDYAFKKTGRRGKYVVHVSSVVTRIPPHEKW</sequence>
<keyword evidence="1" id="KW-1133">Transmembrane helix</keyword>
<evidence type="ECO:0000256" key="1">
    <source>
        <dbReference type="SAM" id="Phobius"/>
    </source>
</evidence>
<proteinExistence type="predicted"/>
<keyword evidence="1" id="KW-0812">Transmembrane</keyword>
<evidence type="ECO:0000313" key="2">
    <source>
        <dbReference type="EMBL" id="KAF2283430.1"/>
    </source>
</evidence>
<organism evidence="2 3">
    <name type="scientific">Hevea brasiliensis</name>
    <name type="common">Para rubber tree</name>
    <name type="synonym">Siphonia brasiliensis</name>
    <dbReference type="NCBI Taxonomy" id="3981"/>
    <lineage>
        <taxon>Eukaryota</taxon>
        <taxon>Viridiplantae</taxon>
        <taxon>Streptophyta</taxon>
        <taxon>Embryophyta</taxon>
        <taxon>Tracheophyta</taxon>
        <taxon>Spermatophyta</taxon>
        <taxon>Magnoliopsida</taxon>
        <taxon>eudicotyledons</taxon>
        <taxon>Gunneridae</taxon>
        <taxon>Pentapetalae</taxon>
        <taxon>rosids</taxon>
        <taxon>fabids</taxon>
        <taxon>Malpighiales</taxon>
        <taxon>Euphorbiaceae</taxon>
        <taxon>Crotonoideae</taxon>
        <taxon>Micrandreae</taxon>
        <taxon>Hevea</taxon>
    </lineage>
</organism>
<reference evidence="2 3" key="1">
    <citation type="journal article" date="2020" name="Mol. Plant">
        <title>The Chromosome-Based Rubber Tree Genome Provides New Insights into Spurge Genome Evolution and Rubber Biosynthesis.</title>
        <authorList>
            <person name="Liu J."/>
            <person name="Shi C."/>
            <person name="Shi C.C."/>
            <person name="Li W."/>
            <person name="Zhang Q.J."/>
            <person name="Zhang Y."/>
            <person name="Li K."/>
            <person name="Lu H.F."/>
            <person name="Shi C."/>
            <person name="Zhu S.T."/>
            <person name="Xiao Z.Y."/>
            <person name="Nan H."/>
            <person name="Yue Y."/>
            <person name="Zhu X.G."/>
            <person name="Wu Y."/>
            <person name="Hong X.N."/>
            <person name="Fan G.Y."/>
            <person name="Tong Y."/>
            <person name="Zhang D."/>
            <person name="Mao C.L."/>
            <person name="Liu Y.L."/>
            <person name="Hao S.J."/>
            <person name="Liu W.Q."/>
            <person name="Lv M.Q."/>
            <person name="Zhang H.B."/>
            <person name="Liu Y."/>
            <person name="Hu-Tang G.R."/>
            <person name="Wang J.P."/>
            <person name="Wang J.H."/>
            <person name="Sun Y.H."/>
            <person name="Ni S.B."/>
            <person name="Chen W.B."/>
            <person name="Zhang X.C."/>
            <person name="Jiao Y.N."/>
            <person name="Eichler E.E."/>
            <person name="Li G.H."/>
            <person name="Liu X."/>
            <person name="Gao L.Z."/>
        </authorList>
    </citation>
    <scope>NUCLEOTIDE SEQUENCE [LARGE SCALE GENOMIC DNA]</scope>
    <source>
        <strain evidence="3">cv. GT1</strain>
        <tissue evidence="2">Leaf</tissue>
    </source>
</reference>
<feature type="transmembrane region" description="Helical" evidence="1">
    <location>
        <begin position="29"/>
        <end position="47"/>
    </location>
</feature>